<keyword evidence="1" id="KW-0732">Signal</keyword>
<sequence>MTAHVTALTTAFMSALAGAAQVVERVRLRPLPESTSTAIVVRPTRVVVQETDMLGASVETLTAIQVECYARASGATAPDQALDPLLTEVQQRLLADPTLGGQIAWLTVAGAELEFDAELRDLACATVTFTARHRPVGYPL</sequence>
<feature type="chain" id="PRO_5046651005" description="DUF3168 domain-containing protein" evidence="1">
    <location>
        <begin position="20"/>
        <end position="140"/>
    </location>
</feature>
<reference evidence="3" key="1">
    <citation type="journal article" date="2019" name="Int. J. Syst. Evol. Microbiol.">
        <title>The Global Catalogue of Microorganisms (GCM) 10K type strain sequencing project: providing services to taxonomists for standard genome sequencing and annotation.</title>
        <authorList>
            <consortium name="The Broad Institute Genomics Platform"/>
            <consortium name="The Broad Institute Genome Sequencing Center for Infectious Disease"/>
            <person name="Wu L."/>
            <person name="Ma J."/>
        </authorList>
    </citation>
    <scope>NUCLEOTIDE SEQUENCE [LARGE SCALE GENOMIC DNA]</scope>
    <source>
        <strain evidence="3">JCM 31890</strain>
    </source>
</reference>
<evidence type="ECO:0000313" key="2">
    <source>
        <dbReference type="EMBL" id="GAA4419925.1"/>
    </source>
</evidence>
<evidence type="ECO:0008006" key="4">
    <source>
        <dbReference type="Google" id="ProtNLM"/>
    </source>
</evidence>
<dbReference type="EMBL" id="BAABEX010000006">
    <property type="protein sequence ID" value="GAA4419925.1"/>
    <property type="molecule type" value="Genomic_DNA"/>
</dbReference>
<evidence type="ECO:0000256" key="1">
    <source>
        <dbReference type="SAM" id="SignalP"/>
    </source>
</evidence>
<gene>
    <name evidence="2" type="ORF">GCM10023090_06880</name>
</gene>
<dbReference type="RefSeq" id="WP_345061185.1">
    <property type="nucleotide sequence ID" value="NZ_BAABEX010000006.1"/>
</dbReference>
<comment type="caution">
    <text evidence="2">The sequence shown here is derived from an EMBL/GenBank/DDBJ whole genome shotgun (WGS) entry which is preliminary data.</text>
</comment>
<evidence type="ECO:0000313" key="3">
    <source>
        <dbReference type="Proteomes" id="UP001501788"/>
    </source>
</evidence>
<dbReference type="Proteomes" id="UP001501788">
    <property type="component" value="Unassembled WGS sequence"/>
</dbReference>
<name>A0ABP8L0V2_9BURK</name>
<feature type="signal peptide" evidence="1">
    <location>
        <begin position="1"/>
        <end position="19"/>
    </location>
</feature>
<protein>
    <recommendedName>
        <fullName evidence="4">DUF3168 domain-containing protein</fullName>
    </recommendedName>
</protein>
<proteinExistence type="predicted"/>
<organism evidence="2 3">
    <name type="scientific">Acidovorax lacteus</name>
    <dbReference type="NCBI Taxonomy" id="1924988"/>
    <lineage>
        <taxon>Bacteria</taxon>
        <taxon>Pseudomonadati</taxon>
        <taxon>Pseudomonadota</taxon>
        <taxon>Betaproteobacteria</taxon>
        <taxon>Burkholderiales</taxon>
        <taxon>Comamonadaceae</taxon>
        <taxon>Acidovorax</taxon>
    </lineage>
</organism>
<accession>A0ABP8L0V2</accession>
<keyword evidence="3" id="KW-1185">Reference proteome</keyword>